<accession>A0A0F5JF20</accession>
<evidence type="ECO:0000313" key="1">
    <source>
        <dbReference type="EMBL" id="KKB56110.1"/>
    </source>
</evidence>
<dbReference type="Proteomes" id="UP000033047">
    <property type="component" value="Unassembled WGS sequence"/>
</dbReference>
<dbReference type="HOGENOM" id="CLU_3314018_0_0_10"/>
<dbReference type="PATRIC" id="fig|927665.4.peg.2136"/>
<sequence length="39" mass="4502">MISFCSYLVTIGEDIGKVKNIFPDISSWRTISFKDYITL</sequence>
<proteinExistence type="predicted"/>
<dbReference type="AlphaFoldDB" id="A0A0F5JF20"/>
<evidence type="ECO:0000313" key="2">
    <source>
        <dbReference type="Proteomes" id="UP000033047"/>
    </source>
</evidence>
<comment type="caution">
    <text evidence="1">The sequence shown here is derived from an EMBL/GenBank/DDBJ whole genome shotgun (WGS) entry which is preliminary data.</text>
</comment>
<name>A0A0F5JF20_9BACT</name>
<reference evidence="1 2" key="1">
    <citation type="submission" date="2013-04" db="EMBL/GenBank/DDBJ databases">
        <title>The Genome Sequence of Parabacteroides goldsteinii DSM 19448.</title>
        <authorList>
            <consortium name="The Broad Institute Genomics Platform"/>
            <person name="Earl A."/>
            <person name="Ward D."/>
            <person name="Feldgarden M."/>
            <person name="Gevers D."/>
            <person name="Martens E."/>
            <person name="Sakamoto M."/>
            <person name="Benno Y."/>
            <person name="Song Y."/>
            <person name="Liu C."/>
            <person name="Lee J."/>
            <person name="Bolanos M."/>
            <person name="Vaisanen M.L."/>
            <person name="Finegold S.M."/>
            <person name="Walker B."/>
            <person name="Young S."/>
            <person name="Zeng Q."/>
            <person name="Gargeya S."/>
            <person name="Fitzgerald M."/>
            <person name="Haas B."/>
            <person name="Abouelleil A."/>
            <person name="Allen A.W."/>
            <person name="Alvarado L."/>
            <person name="Arachchi H.M."/>
            <person name="Berlin A.M."/>
            <person name="Chapman S.B."/>
            <person name="Gainer-Dewar J."/>
            <person name="Goldberg J."/>
            <person name="Griggs A."/>
            <person name="Gujja S."/>
            <person name="Hansen M."/>
            <person name="Howarth C."/>
            <person name="Imamovic A."/>
            <person name="Ireland A."/>
            <person name="Larimer J."/>
            <person name="McCowan C."/>
            <person name="Murphy C."/>
            <person name="Pearson M."/>
            <person name="Poon T.W."/>
            <person name="Priest M."/>
            <person name="Roberts A."/>
            <person name="Saif S."/>
            <person name="Shea T."/>
            <person name="Sisk P."/>
            <person name="Sykes S."/>
            <person name="Wortman J."/>
            <person name="Nusbaum C."/>
            <person name="Birren B."/>
        </authorList>
    </citation>
    <scope>NUCLEOTIDE SEQUENCE [LARGE SCALE GENOMIC DNA]</scope>
    <source>
        <strain evidence="1 2">DSM 19448</strain>
    </source>
</reference>
<gene>
    <name evidence="1" type="ORF">HMPREF1535_02083</name>
</gene>
<dbReference type="EMBL" id="AQHV01000011">
    <property type="protein sequence ID" value="KKB56110.1"/>
    <property type="molecule type" value="Genomic_DNA"/>
</dbReference>
<protein>
    <submittedName>
        <fullName evidence="1">Uncharacterized protein</fullName>
    </submittedName>
</protein>
<organism evidence="1 2">
    <name type="scientific">Parabacteroides goldsteinii DSM 19448 = WAL 12034</name>
    <dbReference type="NCBI Taxonomy" id="927665"/>
    <lineage>
        <taxon>Bacteria</taxon>
        <taxon>Pseudomonadati</taxon>
        <taxon>Bacteroidota</taxon>
        <taxon>Bacteroidia</taxon>
        <taxon>Bacteroidales</taxon>
        <taxon>Tannerellaceae</taxon>
        <taxon>Parabacteroides</taxon>
    </lineage>
</organism>